<evidence type="ECO:0000313" key="3">
    <source>
        <dbReference type="Proteomes" id="UP001497392"/>
    </source>
</evidence>
<proteinExistence type="predicted"/>
<keyword evidence="3" id="KW-1185">Reference proteome</keyword>
<evidence type="ECO:0000256" key="1">
    <source>
        <dbReference type="SAM" id="MobiDB-lite"/>
    </source>
</evidence>
<dbReference type="EMBL" id="CAXHTA020000017">
    <property type="protein sequence ID" value="CAL5227127.1"/>
    <property type="molecule type" value="Genomic_DNA"/>
</dbReference>
<comment type="caution">
    <text evidence="2">The sequence shown here is derived from an EMBL/GenBank/DDBJ whole genome shotgun (WGS) entry which is preliminary data.</text>
</comment>
<evidence type="ECO:0000313" key="2">
    <source>
        <dbReference type="EMBL" id="CAL5227127.1"/>
    </source>
</evidence>
<gene>
    <name evidence="2" type="primary">g10036</name>
    <name evidence="2" type="ORF">VP750_LOCUS9033</name>
</gene>
<sequence length="207" mass="23820">MSNTEPALPWGLPKQDEAPKISEEAEKPVDLKAGQRVRVLWEIHEDDENVTHKWWGARLQNDVGNNSMEATLRYDAHDSFKEEEATVHFMSSDMLKDGATEQELYWMTEDEFEREKRDEAAMDPNAVIDVKELAHRSEYPEELEAQAMQHIKQLPMDRQLHMAEGFRKFMDHMSGQIRAKAQASGDEAYVVTEADVHEMVAGLHKAK</sequence>
<feature type="region of interest" description="Disordered" evidence="1">
    <location>
        <begin position="1"/>
        <end position="29"/>
    </location>
</feature>
<feature type="compositionally biased region" description="Basic and acidic residues" evidence="1">
    <location>
        <begin position="14"/>
        <end position="29"/>
    </location>
</feature>
<name>A0ABP1G4S0_9CHLO</name>
<organism evidence="2 3">
    <name type="scientific">Coccomyxa viridis</name>
    <dbReference type="NCBI Taxonomy" id="1274662"/>
    <lineage>
        <taxon>Eukaryota</taxon>
        <taxon>Viridiplantae</taxon>
        <taxon>Chlorophyta</taxon>
        <taxon>core chlorophytes</taxon>
        <taxon>Trebouxiophyceae</taxon>
        <taxon>Trebouxiophyceae incertae sedis</taxon>
        <taxon>Coccomyxaceae</taxon>
        <taxon>Coccomyxa</taxon>
    </lineage>
</organism>
<reference evidence="2 3" key="1">
    <citation type="submission" date="2024-06" db="EMBL/GenBank/DDBJ databases">
        <authorList>
            <person name="Kraege A."/>
            <person name="Thomma B."/>
        </authorList>
    </citation>
    <scope>NUCLEOTIDE SEQUENCE [LARGE SCALE GENOMIC DNA]</scope>
</reference>
<dbReference type="Proteomes" id="UP001497392">
    <property type="component" value="Unassembled WGS sequence"/>
</dbReference>
<protein>
    <submittedName>
        <fullName evidence="2">G10036 protein</fullName>
    </submittedName>
</protein>
<accession>A0ABP1G4S0</accession>